<evidence type="ECO:0000256" key="3">
    <source>
        <dbReference type="ARBA" id="ARBA00044494"/>
    </source>
</evidence>
<evidence type="ECO:0000256" key="6">
    <source>
        <dbReference type="ARBA" id="ARBA00044556"/>
    </source>
</evidence>
<keyword evidence="16" id="KW-1185">Reference proteome</keyword>
<protein>
    <recommendedName>
        <fullName evidence="4">Bis(monoacylglycero)phosphate synthase CLN5</fullName>
    </recommendedName>
    <alternativeName>
        <fullName evidence="5">Ceroid-lipofuscinosis neuronal protein 5</fullName>
    </alternativeName>
    <alternativeName>
        <fullName evidence="7">Palmitoyl protein thioesterase CLN5</fullName>
    </alternativeName>
    <alternativeName>
        <fullName evidence="6">S-depalmitoylase CLN5</fullName>
    </alternativeName>
</protein>
<comment type="catalytic activity">
    <reaction evidence="11">
        <text>2 1-(9Z-octadecenoyl)-sn-glycero-3-phospho-(1'-sn-glycerol) = 1-(9Z-octadecenoyl)-sn-glycero-3-phospho-(3'-(9Z-octadecenoyl)-1'-sn-glycerol) + sn-glycero-3-phospho-(1'-sn-glycerol)</text>
        <dbReference type="Rhea" id="RHEA:77599"/>
        <dbReference type="ChEBI" id="CHEBI:64717"/>
        <dbReference type="ChEBI" id="CHEBI:72828"/>
        <dbReference type="ChEBI" id="CHEBI:232637"/>
    </reaction>
    <physiologicalReaction direction="left-to-right" evidence="11">
        <dbReference type="Rhea" id="RHEA:77600"/>
    </physiologicalReaction>
</comment>
<comment type="function">
    <text evidence="3">Exhibits palmitoyl protein thioesterase (S-depalmitoylation) activity in vitro and most likely plays a role in protein S-depalmitoylation.</text>
</comment>
<comment type="caution">
    <text evidence="15">The sequence shown here is derived from an EMBL/GenBank/DDBJ whole genome shotgun (WGS) entry which is preliminary data.</text>
</comment>
<evidence type="ECO:0000256" key="4">
    <source>
        <dbReference type="ARBA" id="ARBA00044532"/>
    </source>
</evidence>
<evidence type="ECO:0000256" key="7">
    <source>
        <dbReference type="ARBA" id="ARBA00044557"/>
    </source>
</evidence>
<comment type="catalytic activity">
    <reaction evidence="9">
        <text>S-hexadecanoyl-L-cysteinyl-[protein] + H2O = L-cysteinyl-[protein] + hexadecanoate + H(+)</text>
        <dbReference type="Rhea" id="RHEA:19233"/>
        <dbReference type="Rhea" id="RHEA-COMP:10131"/>
        <dbReference type="Rhea" id="RHEA-COMP:11032"/>
        <dbReference type="ChEBI" id="CHEBI:7896"/>
        <dbReference type="ChEBI" id="CHEBI:15377"/>
        <dbReference type="ChEBI" id="CHEBI:15378"/>
        <dbReference type="ChEBI" id="CHEBI:29950"/>
        <dbReference type="ChEBI" id="CHEBI:74151"/>
        <dbReference type="EC" id="3.1.2.22"/>
    </reaction>
    <physiologicalReaction direction="left-to-right" evidence="9">
        <dbReference type="Rhea" id="RHEA:19234"/>
    </physiologicalReaction>
</comment>
<accession>A0AA88YIR4</accession>
<evidence type="ECO:0000256" key="12">
    <source>
        <dbReference type="ARBA" id="ARBA00051183"/>
    </source>
</evidence>
<evidence type="ECO:0000256" key="8">
    <source>
        <dbReference type="ARBA" id="ARBA00045492"/>
    </source>
</evidence>
<comment type="function">
    <text evidence="8">Catalyzes the synthesis of bis(monoacylglycero)phosphate (BMP) via transacylation of 2 molecules of lysophosphatidylglycerol (LPG). BMP also known as lysobisphosphatidic acid plays a key role in the formation of intraluminal vesicles and in maintaining intracellular cholesterol homeostasis. Can use only LPG as the exclusive lysophospholipid acyl donor for base exchange and displays BMP synthase activity towards various LPGs (LPG 14:0, LPG 16:0, LPG 18:0, LPG 18:1) with a higher preference for longer chain lengths. Plays a role in influencing the retrograde trafficking of lysosomal sorting receptors SORT1 and IGF2R from the endosomes to the trans-Golgi network by controlling the recruitment of retromer complex to the endosomal membrane. Regulates the localization and activation of RAB7A which is required to recruit the retromer complex to the endosomal membrane.</text>
</comment>
<evidence type="ECO:0000256" key="9">
    <source>
        <dbReference type="ARBA" id="ARBA00047409"/>
    </source>
</evidence>
<dbReference type="PANTHER" id="PTHR15380:SF2">
    <property type="entry name" value="CEROID-LIPOFUSCINOSIS NEURONAL PROTEIN 5"/>
    <property type="match status" value="1"/>
</dbReference>
<evidence type="ECO:0000256" key="10">
    <source>
        <dbReference type="ARBA" id="ARBA00050455"/>
    </source>
</evidence>
<dbReference type="GO" id="GO:0016798">
    <property type="term" value="F:hydrolase activity, acting on glycosyl bonds"/>
    <property type="evidence" value="ECO:0007669"/>
    <property type="project" value="TreeGrafter"/>
</dbReference>
<gene>
    <name evidence="15" type="ORF">FSP39_015653</name>
</gene>
<evidence type="ECO:0000256" key="11">
    <source>
        <dbReference type="ARBA" id="ARBA00051022"/>
    </source>
</evidence>
<proteinExistence type="inferred from homology"/>
<comment type="catalytic activity">
    <reaction evidence="12">
        <text>2 1-hexadecanoyl-sn-glycero-3-phospho-(1'-sn-glycerol) = 1-hexadecanoyl-sn-glycero-3-phospho-(3'-hexadecanoyl-1'-sn-glycerol) + sn-glycero-3-phospho-(1'-sn-glycerol)</text>
        <dbReference type="Rhea" id="RHEA:77607"/>
        <dbReference type="ChEBI" id="CHEBI:64717"/>
        <dbReference type="ChEBI" id="CHEBI:75158"/>
        <dbReference type="ChEBI" id="CHEBI:232639"/>
    </reaction>
    <physiologicalReaction direction="left-to-right" evidence="12">
        <dbReference type="Rhea" id="RHEA:77608"/>
    </physiologicalReaction>
</comment>
<evidence type="ECO:0000313" key="15">
    <source>
        <dbReference type="EMBL" id="KAK3100168.1"/>
    </source>
</evidence>
<feature type="non-terminal residue" evidence="15">
    <location>
        <position position="1"/>
    </location>
</feature>
<dbReference type="AlphaFoldDB" id="A0AA88YIR4"/>
<keyword evidence="2" id="KW-0325">Glycoprotein</keyword>
<dbReference type="GO" id="GO:0007040">
    <property type="term" value="P:lysosome organization"/>
    <property type="evidence" value="ECO:0007669"/>
    <property type="project" value="TreeGrafter"/>
</dbReference>
<dbReference type="InterPro" id="IPR026138">
    <property type="entry name" value="CLN5"/>
</dbReference>
<reference evidence="15" key="1">
    <citation type="submission" date="2019-08" db="EMBL/GenBank/DDBJ databases">
        <title>The improved chromosome-level genome for the pearl oyster Pinctada fucata martensii using PacBio sequencing and Hi-C.</title>
        <authorList>
            <person name="Zheng Z."/>
        </authorList>
    </citation>
    <scope>NUCLEOTIDE SEQUENCE</scope>
    <source>
        <strain evidence="15">ZZ-2019</strain>
        <tissue evidence="15">Adductor muscle</tissue>
    </source>
</reference>
<comment type="catalytic activity">
    <reaction evidence="14">
        <text>2 1-octadecanoyl-sn-glycero-3-phospho-(1'-sn-glycerol) = 1-octadecanoyl-sn-glycero-3-phospho-(3'-octadecanoyl-1'-sn-glycerol) + sn-glycero-3-phospho-(1'-sn-glycerol)</text>
        <dbReference type="Rhea" id="RHEA:77603"/>
        <dbReference type="ChEBI" id="CHEBI:64717"/>
        <dbReference type="ChEBI" id="CHEBI:72827"/>
        <dbReference type="ChEBI" id="CHEBI:232638"/>
    </reaction>
    <physiologicalReaction direction="left-to-right" evidence="14">
        <dbReference type="Rhea" id="RHEA:77604"/>
    </physiologicalReaction>
</comment>
<name>A0AA88YIR4_PINIB</name>
<dbReference type="GO" id="GO:0008474">
    <property type="term" value="F:palmitoyl-(protein) hydrolase activity"/>
    <property type="evidence" value="ECO:0007669"/>
    <property type="project" value="UniProtKB-EC"/>
</dbReference>
<comment type="catalytic activity">
    <reaction evidence="13">
        <text>2 1-acyl-sn-glycero-3-phospho-(1'-sn-glycerol) = 1-acyl-sn-glycero-3-phospho-(3'-acyl-sn-1'-glycerol) + sn-glycero-3-phospho-(1'-sn-glycerol)</text>
        <dbReference type="Rhea" id="RHEA:77619"/>
        <dbReference type="ChEBI" id="CHEBI:64717"/>
        <dbReference type="ChEBI" id="CHEBI:64840"/>
        <dbReference type="ChEBI" id="CHEBI:232628"/>
    </reaction>
    <physiologicalReaction direction="left-to-right" evidence="13">
        <dbReference type="Rhea" id="RHEA:77620"/>
    </physiologicalReaction>
</comment>
<evidence type="ECO:0000256" key="1">
    <source>
        <dbReference type="ARBA" id="ARBA00007028"/>
    </source>
</evidence>
<dbReference type="PANTHER" id="PTHR15380">
    <property type="entry name" value="CEROID-LIPOFUSCINOSIS, NEURONAL 5"/>
    <property type="match status" value="1"/>
</dbReference>
<evidence type="ECO:0000256" key="13">
    <source>
        <dbReference type="ARBA" id="ARBA00051553"/>
    </source>
</evidence>
<dbReference type="Pfam" id="PF15014">
    <property type="entry name" value="CLN5"/>
    <property type="match status" value="1"/>
</dbReference>
<evidence type="ECO:0000256" key="2">
    <source>
        <dbReference type="ARBA" id="ARBA00023180"/>
    </source>
</evidence>
<dbReference type="Proteomes" id="UP001186944">
    <property type="component" value="Unassembled WGS sequence"/>
</dbReference>
<dbReference type="GO" id="GO:0005765">
    <property type="term" value="C:lysosomal membrane"/>
    <property type="evidence" value="ECO:0007669"/>
    <property type="project" value="TreeGrafter"/>
</dbReference>
<evidence type="ECO:0000256" key="5">
    <source>
        <dbReference type="ARBA" id="ARBA00044547"/>
    </source>
</evidence>
<evidence type="ECO:0000313" key="16">
    <source>
        <dbReference type="Proteomes" id="UP001186944"/>
    </source>
</evidence>
<dbReference type="EMBL" id="VSWD01000006">
    <property type="protein sequence ID" value="KAK3100168.1"/>
    <property type="molecule type" value="Genomic_DNA"/>
</dbReference>
<comment type="similarity">
    <text evidence="1">Belongs to the CLN5 family.</text>
</comment>
<comment type="catalytic activity">
    <reaction evidence="10">
        <text>2 1-tetradecanoyl-sn-glycero-3-phospho-(1'-sn-glycerol) = 1-tetradecanoyl-sn-glycero-3-phospho-(3'-tetradecanoyl-1'-sn-glycerol) + sn-glycero-3-phospho-(1'-sn-glycerol)</text>
        <dbReference type="Rhea" id="RHEA:77611"/>
        <dbReference type="ChEBI" id="CHEBI:64717"/>
        <dbReference type="ChEBI" id="CHEBI:72826"/>
        <dbReference type="ChEBI" id="CHEBI:232640"/>
    </reaction>
    <physiologicalReaction direction="left-to-right" evidence="10">
        <dbReference type="Rhea" id="RHEA:77612"/>
    </physiologicalReaction>
</comment>
<evidence type="ECO:0000256" key="14">
    <source>
        <dbReference type="ARBA" id="ARBA00051789"/>
    </source>
</evidence>
<organism evidence="15 16">
    <name type="scientific">Pinctada imbricata</name>
    <name type="common">Atlantic pearl-oyster</name>
    <name type="synonym">Pinctada martensii</name>
    <dbReference type="NCBI Taxonomy" id="66713"/>
    <lineage>
        <taxon>Eukaryota</taxon>
        <taxon>Metazoa</taxon>
        <taxon>Spiralia</taxon>
        <taxon>Lophotrochozoa</taxon>
        <taxon>Mollusca</taxon>
        <taxon>Bivalvia</taxon>
        <taxon>Autobranchia</taxon>
        <taxon>Pteriomorphia</taxon>
        <taxon>Pterioida</taxon>
        <taxon>Pterioidea</taxon>
        <taxon>Pteriidae</taxon>
        <taxon>Pinctada</taxon>
    </lineage>
</organism>
<sequence>ILKIDFTTYVFLFRRFDFRPRTNSYCQAGVIPFCPTGRDTNTMPKFEATDQVEIYALKKPVWEFKFGDLLGKLHIMHDAIGILNLNTKQNYTMEWYELFQLFNCTFPHVLKNDSVVWCNQGATCIYDGIVDNLWSQNGTLIKVADLTGAQFNQFAEWVLWDNKTGIFYETWTVEKEPGGKMWFDSFDCASWVLRAFEELANVGARFDHTIQLNYTRIHLYSDTPVYLGNATQVFSNKTLATRVREFYREFQNYRSATLDIEHIIQGMIDVLMYHEFYLFYNFEYWYLPMKPPYLKLSYNKIPLPKPREKLYFKPGT</sequence>